<dbReference type="CDD" id="cd09274">
    <property type="entry name" value="RNase_HI_RT_Ty3"/>
    <property type="match status" value="1"/>
</dbReference>
<dbReference type="Gene3D" id="4.10.60.10">
    <property type="entry name" value="Zinc finger, CCHC-type"/>
    <property type="match status" value="1"/>
</dbReference>
<dbReference type="Pfam" id="PF00078">
    <property type="entry name" value="RVT_1"/>
    <property type="match status" value="1"/>
</dbReference>
<evidence type="ECO:0000256" key="1">
    <source>
        <dbReference type="ARBA" id="ARBA00022670"/>
    </source>
</evidence>
<dbReference type="InterPro" id="IPR043502">
    <property type="entry name" value="DNA/RNA_pol_sf"/>
</dbReference>
<dbReference type="Gramene" id="OB0049G10010.1">
    <property type="protein sequence ID" value="OB0049G10010.1"/>
    <property type="gene ID" value="OB0049G10010"/>
</dbReference>
<evidence type="ECO:0000256" key="2">
    <source>
        <dbReference type="ARBA" id="ARBA00022679"/>
    </source>
</evidence>
<dbReference type="InterPro" id="IPR036875">
    <property type="entry name" value="Znf_CCHC_sf"/>
</dbReference>
<dbReference type="InterPro" id="IPR001878">
    <property type="entry name" value="Znf_CCHC"/>
</dbReference>
<evidence type="ECO:0000256" key="3">
    <source>
        <dbReference type="ARBA" id="ARBA00022695"/>
    </source>
</evidence>
<keyword evidence="5" id="KW-0255">Endonuclease</keyword>
<dbReference type="SUPFAM" id="SSF57756">
    <property type="entry name" value="Retrovirus zinc finger-like domains"/>
    <property type="match status" value="1"/>
</dbReference>
<dbReference type="InterPro" id="IPR041373">
    <property type="entry name" value="RT_RNaseH"/>
</dbReference>
<keyword evidence="2" id="KW-0808">Transferase</keyword>
<dbReference type="GO" id="GO:0004519">
    <property type="term" value="F:endonuclease activity"/>
    <property type="evidence" value="ECO:0007669"/>
    <property type="project" value="UniProtKB-KW"/>
</dbReference>
<dbReference type="InterPro" id="IPR000477">
    <property type="entry name" value="RT_dom"/>
</dbReference>
<dbReference type="CDD" id="cd01647">
    <property type="entry name" value="RT_LTR"/>
    <property type="match status" value="1"/>
</dbReference>
<dbReference type="EnsemblPlants" id="OB0049G10010.1">
    <property type="protein sequence ID" value="OB0049G10010.1"/>
    <property type="gene ID" value="OB0049G10010"/>
</dbReference>
<dbReference type="FunFam" id="3.10.10.10:FF:000007">
    <property type="entry name" value="Retrovirus-related Pol polyprotein from transposon 17.6-like Protein"/>
    <property type="match status" value="1"/>
</dbReference>
<dbReference type="eggNOG" id="KOG0017">
    <property type="taxonomic scope" value="Eukaryota"/>
</dbReference>
<dbReference type="PROSITE" id="PS50158">
    <property type="entry name" value="ZF_CCHC"/>
    <property type="match status" value="1"/>
</dbReference>
<evidence type="ECO:0000259" key="10">
    <source>
        <dbReference type="PROSITE" id="PS50158"/>
    </source>
</evidence>
<evidence type="ECO:0000256" key="4">
    <source>
        <dbReference type="ARBA" id="ARBA00022722"/>
    </source>
</evidence>
<keyword evidence="7" id="KW-0695">RNA-directed DNA polymerase</keyword>
<dbReference type="Proteomes" id="UP000006038">
    <property type="component" value="Unassembled WGS sequence"/>
</dbReference>
<dbReference type="GO" id="GO:0008233">
    <property type="term" value="F:peptidase activity"/>
    <property type="evidence" value="ECO:0007669"/>
    <property type="project" value="UniProtKB-KW"/>
</dbReference>
<dbReference type="FunFam" id="3.30.70.270:FF:000020">
    <property type="entry name" value="Transposon Tf2-6 polyprotein-like Protein"/>
    <property type="match status" value="1"/>
</dbReference>
<evidence type="ECO:0000256" key="6">
    <source>
        <dbReference type="ARBA" id="ARBA00022801"/>
    </source>
</evidence>
<dbReference type="Pfam" id="PF17921">
    <property type="entry name" value="Integrase_H2C2"/>
    <property type="match status" value="1"/>
</dbReference>
<keyword evidence="4" id="KW-0540">Nuclease</keyword>
<dbReference type="Gene3D" id="3.10.20.370">
    <property type="match status" value="1"/>
</dbReference>
<protein>
    <recommendedName>
        <fullName evidence="10">CCHC-type domain-containing protein</fullName>
    </recommendedName>
</protein>
<dbReference type="InterPro" id="IPR043128">
    <property type="entry name" value="Rev_trsase/Diguanyl_cyclase"/>
</dbReference>
<dbReference type="Gene3D" id="3.10.10.10">
    <property type="entry name" value="HIV Type 1 Reverse Transcriptase, subunit A, domain 1"/>
    <property type="match status" value="1"/>
</dbReference>
<dbReference type="PANTHER" id="PTHR37984:SF5">
    <property type="entry name" value="PROTEIN NYNRIN-LIKE"/>
    <property type="match status" value="1"/>
</dbReference>
<dbReference type="Pfam" id="PF00098">
    <property type="entry name" value="zf-CCHC"/>
    <property type="match status" value="1"/>
</dbReference>
<feature type="region of interest" description="Disordered" evidence="9">
    <location>
        <begin position="244"/>
        <end position="265"/>
    </location>
</feature>
<organism evidence="11">
    <name type="scientific">Oryza brachyantha</name>
    <name type="common">malo sina</name>
    <dbReference type="NCBI Taxonomy" id="4533"/>
    <lineage>
        <taxon>Eukaryota</taxon>
        <taxon>Viridiplantae</taxon>
        <taxon>Streptophyta</taxon>
        <taxon>Embryophyta</taxon>
        <taxon>Tracheophyta</taxon>
        <taxon>Spermatophyta</taxon>
        <taxon>Magnoliopsida</taxon>
        <taxon>Liliopsida</taxon>
        <taxon>Poales</taxon>
        <taxon>Poaceae</taxon>
        <taxon>BOP clade</taxon>
        <taxon>Oryzoideae</taxon>
        <taxon>Oryzeae</taxon>
        <taxon>Oryzinae</taxon>
        <taxon>Oryza</taxon>
    </lineage>
</organism>
<dbReference type="STRING" id="4533.J3KUE4"/>
<dbReference type="HOGENOM" id="CLU_300239_0_0_1"/>
<dbReference type="Pfam" id="PF03732">
    <property type="entry name" value="Retrotrans_gag"/>
    <property type="match status" value="1"/>
</dbReference>
<dbReference type="InterPro" id="IPR050951">
    <property type="entry name" value="Retrovirus_Pol_polyprotein"/>
</dbReference>
<dbReference type="SUPFAM" id="SSF56672">
    <property type="entry name" value="DNA/RNA polymerases"/>
    <property type="match status" value="1"/>
</dbReference>
<evidence type="ECO:0000256" key="8">
    <source>
        <dbReference type="PROSITE-ProRule" id="PRU00047"/>
    </source>
</evidence>
<dbReference type="PANTHER" id="PTHR37984">
    <property type="entry name" value="PROTEIN CBG26694"/>
    <property type="match status" value="1"/>
</dbReference>
<accession>J3KUE4</accession>
<evidence type="ECO:0000256" key="5">
    <source>
        <dbReference type="ARBA" id="ARBA00022759"/>
    </source>
</evidence>
<dbReference type="SMART" id="SM00343">
    <property type="entry name" value="ZnF_C2HC"/>
    <property type="match status" value="1"/>
</dbReference>
<feature type="domain" description="CCHC-type" evidence="10">
    <location>
        <begin position="307"/>
        <end position="322"/>
    </location>
</feature>
<dbReference type="GO" id="GO:0003964">
    <property type="term" value="F:RNA-directed DNA polymerase activity"/>
    <property type="evidence" value="ECO:0007669"/>
    <property type="project" value="UniProtKB-KW"/>
</dbReference>
<sequence>MGWKVAKGGAPAPRHCFAAGGYGAAQSKYWDIVKQICTWRLSSLLADGPPRQGLQCNQDAPPPPGMITLREVMSQQTQLLQMLANNQGGRNNSAYGEFMQAKPPTFAGSEEPMDVEDWLRIIEKKLALVWAHNGDKEEFVTAFRENFVPAAVIRMKKNDFRRFRQGNMGLQEYLNKFTQLARYAPKDLTDEQEKIEKFVEGMNDRLRGAMIGQDHVSFQSLINKVVRLENDQKTVENNRKRRMAMSRPVQTNVQRPKFTPAPAWKPFPNNTGAIAPYHPATPKAAPIKSSTPIATPFAPGVKRNLNCFNCGELGHYASSCPKACSTLVHTGANAVTIKDNGTINLGHGLFRTPLNPKPTPGYPRAQVNHVQAEEAREAPDVLMDQQGSELKVPMDQDPRLHERSHAKAFTMLALEEMPVVQDYPDVFSEELPGMHPDRDIEFIVELMPGTAPISKRPYRMPANELEGLKNQIRELQEKGFVRPSSSPWGAPVLFVKKKDGSMQMCVDYHSLNEVRIKNRYPLPRINDLFDQLEGATVFSKIDLRSGYHQLKIREEDIQKTAFSTRYGLYEFTVMSFGLTNAPAYFMNLMNKVFMEYLDKFVVYWKDCGEKSITPSSASVNSGLRKSCFRDIISEGGVSVDPEKIDAITAWETPKSVTEVRSFLGLAGYYRRFIEGFSKIARPLMQLLKKEKKFDWTEQCERSFEKLKDKLTTTPILVLPDNHKDFVSYCDASRNGLGGVLTQDGKVVAYASRQLRPHEENYPTHDLELAVVVHALKIWRHYLIGNHCDIYTDHKSLKYIFTQPDLNLRQRRWLELIKDYDLGIHYHPGKANIVADALIVAQGMVQTLEVQPLLSDQIKLAQGTDSEVIQIKEKMRAGKATDFRVDENGTLWYKRRIFIPYRNELRQLILKEAHDSAYSLHPGSTKMYQDLKRDYWCSNMKRDVMEYVALCDLCQRAKVEHQRLAGLLHPLKIPEWKWDEVGMDFITGLPRTTSGYDSI</sequence>
<evidence type="ECO:0000313" key="11">
    <source>
        <dbReference type="EnsemblPlants" id="OB0049G10010.1"/>
    </source>
</evidence>
<keyword evidence="6" id="KW-0378">Hydrolase</keyword>
<reference evidence="11" key="1">
    <citation type="submission" date="2015-06" db="UniProtKB">
        <authorList>
            <consortium name="EnsemblPlants"/>
        </authorList>
    </citation>
    <scope>IDENTIFICATION</scope>
</reference>
<dbReference type="InterPro" id="IPR041588">
    <property type="entry name" value="Integrase_H2C2"/>
</dbReference>
<evidence type="ECO:0000313" key="12">
    <source>
        <dbReference type="Proteomes" id="UP000006038"/>
    </source>
</evidence>
<keyword evidence="12" id="KW-1185">Reference proteome</keyword>
<evidence type="ECO:0000256" key="9">
    <source>
        <dbReference type="SAM" id="MobiDB-lite"/>
    </source>
</evidence>
<dbReference type="GO" id="GO:0003676">
    <property type="term" value="F:nucleic acid binding"/>
    <property type="evidence" value="ECO:0007669"/>
    <property type="project" value="InterPro"/>
</dbReference>
<keyword evidence="8" id="KW-0479">Metal-binding</keyword>
<proteinExistence type="predicted"/>
<dbReference type="Pfam" id="PF17917">
    <property type="entry name" value="RT_RNaseH"/>
    <property type="match status" value="1"/>
</dbReference>
<evidence type="ECO:0000256" key="7">
    <source>
        <dbReference type="ARBA" id="ARBA00022918"/>
    </source>
</evidence>
<dbReference type="GO" id="GO:0006508">
    <property type="term" value="P:proteolysis"/>
    <property type="evidence" value="ECO:0007669"/>
    <property type="project" value="UniProtKB-KW"/>
</dbReference>
<dbReference type="Gene3D" id="3.30.70.270">
    <property type="match status" value="1"/>
</dbReference>
<keyword evidence="1" id="KW-0645">Protease</keyword>
<keyword evidence="8" id="KW-0862">Zinc</keyword>
<dbReference type="Gene3D" id="1.10.340.70">
    <property type="match status" value="1"/>
</dbReference>
<dbReference type="GO" id="GO:0008270">
    <property type="term" value="F:zinc ion binding"/>
    <property type="evidence" value="ECO:0007669"/>
    <property type="project" value="UniProtKB-KW"/>
</dbReference>
<name>J3KUE4_ORYBR</name>
<dbReference type="InterPro" id="IPR005162">
    <property type="entry name" value="Retrotrans_gag_dom"/>
</dbReference>
<dbReference type="AlphaFoldDB" id="J3KUE4"/>
<keyword evidence="3" id="KW-0548">Nucleotidyltransferase</keyword>
<keyword evidence="8" id="KW-0863">Zinc-finger</keyword>